<dbReference type="InterPro" id="IPR008979">
    <property type="entry name" value="Galactose-bd-like_sf"/>
</dbReference>
<dbReference type="InterPro" id="IPR051850">
    <property type="entry name" value="Polysacch_Lyase_4"/>
</dbReference>
<evidence type="ECO:0000256" key="11">
    <source>
        <dbReference type="SAM" id="SignalP"/>
    </source>
</evidence>
<name>A0A8H6VH90_9PEZI</name>
<dbReference type="AlphaFoldDB" id="A0A8H6VH90"/>
<feature type="domain" description="Rhamnogalacturonan lyase" evidence="13">
    <location>
        <begin position="371"/>
        <end position="444"/>
    </location>
</feature>
<feature type="domain" description="Rhamnogalacturonan lyase" evidence="12">
    <location>
        <begin position="457"/>
        <end position="674"/>
    </location>
</feature>
<dbReference type="SUPFAM" id="SSF74650">
    <property type="entry name" value="Galactose mutarotase-like"/>
    <property type="match status" value="1"/>
</dbReference>
<dbReference type="GO" id="GO:0030246">
    <property type="term" value="F:carbohydrate binding"/>
    <property type="evidence" value="ECO:0007669"/>
    <property type="project" value="InterPro"/>
</dbReference>
<feature type="chain" id="PRO_5034644304" description="rhamnogalacturonan endolyase" evidence="11">
    <location>
        <begin position="21"/>
        <end position="677"/>
    </location>
</feature>
<organism evidence="14 15">
    <name type="scientific">Pseudocercospora fuligena</name>
    <dbReference type="NCBI Taxonomy" id="685502"/>
    <lineage>
        <taxon>Eukaryota</taxon>
        <taxon>Fungi</taxon>
        <taxon>Dikarya</taxon>
        <taxon>Ascomycota</taxon>
        <taxon>Pezizomycotina</taxon>
        <taxon>Dothideomycetes</taxon>
        <taxon>Dothideomycetidae</taxon>
        <taxon>Mycosphaerellales</taxon>
        <taxon>Mycosphaerellaceae</taxon>
        <taxon>Pseudocercospora</taxon>
    </lineage>
</organism>
<dbReference type="CDD" id="cd10316">
    <property type="entry name" value="RGL4_M"/>
    <property type="match status" value="1"/>
</dbReference>
<dbReference type="GO" id="GO:0005576">
    <property type="term" value="C:extracellular region"/>
    <property type="evidence" value="ECO:0007669"/>
    <property type="project" value="UniProtKB-SubCell"/>
</dbReference>
<dbReference type="PANTHER" id="PTHR32018">
    <property type="entry name" value="RHAMNOGALACTURONATE LYASE FAMILY PROTEIN"/>
    <property type="match status" value="1"/>
</dbReference>
<evidence type="ECO:0000256" key="8">
    <source>
        <dbReference type="ARBA" id="ARBA00023239"/>
    </source>
</evidence>
<evidence type="ECO:0000259" key="13">
    <source>
        <dbReference type="Pfam" id="PF14686"/>
    </source>
</evidence>
<dbReference type="Proteomes" id="UP000660729">
    <property type="component" value="Unassembled WGS sequence"/>
</dbReference>
<protein>
    <recommendedName>
        <fullName evidence="4">rhamnogalacturonan endolyase</fullName>
        <ecNumber evidence="4">4.2.2.23</ecNumber>
    </recommendedName>
</protein>
<dbReference type="InterPro" id="IPR029413">
    <property type="entry name" value="RG-lyase_II"/>
</dbReference>
<keyword evidence="7" id="KW-0325">Glycoprotein</keyword>
<dbReference type="InterPro" id="IPR029411">
    <property type="entry name" value="RG-lyase_III"/>
</dbReference>
<dbReference type="InterPro" id="IPR014718">
    <property type="entry name" value="GH-type_carb-bd"/>
</dbReference>
<reference evidence="14" key="1">
    <citation type="submission" date="2020-04" db="EMBL/GenBank/DDBJ databases">
        <title>Draft genome resource of the tomato pathogen Pseudocercospora fuligena.</title>
        <authorList>
            <person name="Zaccaron A."/>
        </authorList>
    </citation>
    <scope>NUCLEOTIDE SEQUENCE</scope>
    <source>
        <strain evidence="14">PF001</strain>
    </source>
</reference>
<keyword evidence="6 11" id="KW-0732">Signal</keyword>
<evidence type="ECO:0000256" key="1">
    <source>
        <dbReference type="ARBA" id="ARBA00001324"/>
    </source>
</evidence>
<feature type="signal peptide" evidence="11">
    <location>
        <begin position="1"/>
        <end position="20"/>
    </location>
</feature>
<evidence type="ECO:0000256" key="4">
    <source>
        <dbReference type="ARBA" id="ARBA00012437"/>
    </source>
</evidence>
<dbReference type="GO" id="GO:0102210">
    <property type="term" value="F:rhamnogalacturonan endolyase activity"/>
    <property type="evidence" value="ECO:0007669"/>
    <property type="project" value="UniProtKB-EC"/>
</dbReference>
<comment type="subcellular location">
    <subcellularLocation>
        <location evidence="2">Secreted</location>
    </subcellularLocation>
</comment>
<dbReference type="PANTHER" id="PTHR32018:SF9">
    <property type="entry name" value="RHAMNOGALACTURONATE LYASE B"/>
    <property type="match status" value="1"/>
</dbReference>
<dbReference type="Pfam" id="PF14686">
    <property type="entry name" value="fn3_3"/>
    <property type="match status" value="1"/>
</dbReference>
<dbReference type="Pfam" id="PF14683">
    <property type="entry name" value="CBM-like"/>
    <property type="match status" value="1"/>
</dbReference>
<dbReference type="EC" id="4.2.2.23" evidence="4"/>
<comment type="catalytic activity">
    <reaction evidence="1">
        <text>Endotype eliminative cleavage of L-alpha-rhamnopyranosyl-(1-&gt;4)-alpha-D-galactopyranosyluronic acid bonds of rhamnogalacturonan I domains in ramified hairy regions of pectin leaving L-rhamnopyranose at the reducing end and 4-deoxy-4,5-unsaturated D-galactopyranosyluronic acid at the non-reducing end.</text>
        <dbReference type="EC" id="4.2.2.23"/>
    </reaction>
</comment>
<keyword evidence="9" id="KW-0119">Carbohydrate metabolism</keyword>
<dbReference type="InterPro" id="IPR011013">
    <property type="entry name" value="Gal_mutarotase_sf_dom"/>
</dbReference>
<evidence type="ECO:0000256" key="5">
    <source>
        <dbReference type="ARBA" id="ARBA00022525"/>
    </source>
</evidence>
<evidence type="ECO:0000313" key="14">
    <source>
        <dbReference type="EMBL" id="KAF7191455.1"/>
    </source>
</evidence>
<dbReference type="OrthoDB" id="2130367at2759"/>
<comment type="similarity">
    <text evidence="3">Belongs to the polysaccharide lyase 4 family.</text>
</comment>
<evidence type="ECO:0000259" key="12">
    <source>
        <dbReference type="Pfam" id="PF14683"/>
    </source>
</evidence>
<dbReference type="EMBL" id="JABCIY010000157">
    <property type="protein sequence ID" value="KAF7191455.1"/>
    <property type="molecule type" value="Genomic_DNA"/>
</dbReference>
<evidence type="ECO:0000256" key="7">
    <source>
        <dbReference type="ARBA" id="ARBA00023180"/>
    </source>
</evidence>
<evidence type="ECO:0000256" key="6">
    <source>
        <dbReference type="ARBA" id="ARBA00022729"/>
    </source>
</evidence>
<dbReference type="SUPFAM" id="SSF49452">
    <property type="entry name" value="Starch-binding domain-like"/>
    <property type="match status" value="1"/>
</dbReference>
<dbReference type="Gene3D" id="2.70.98.10">
    <property type="match status" value="1"/>
</dbReference>
<dbReference type="CDD" id="cd10320">
    <property type="entry name" value="RGL4_N"/>
    <property type="match status" value="1"/>
</dbReference>
<evidence type="ECO:0000256" key="2">
    <source>
        <dbReference type="ARBA" id="ARBA00004613"/>
    </source>
</evidence>
<accession>A0A8H6VH90</accession>
<comment type="caution">
    <text evidence="14">The sequence shown here is derived from an EMBL/GenBank/DDBJ whole genome shotgun (WGS) entry which is preliminary data.</text>
</comment>
<dbReference type="GO" id="GO:0000272">
    <property type="term" value="P:polysaccharide catabolic process"/>
    <property type="evidence" value="ECO:0007669"/>
    <property type="project" value="UniProtKB-KW"/>
</dbReference>
<evidence type="ECO:0000256" key="10">
    <source>
        <dbReference type="ARBA" id="ARBA00023326"/>
    </source>
</evidence>
<dbReference type="InterPro" id="IPR013784">
    <property type="entry name" value="Carb-bd-like_fold"/>
</dbReference>
<evidence type="ECO:0000256" key="9">
    <source>
        <dbReference type="ARBA" id="ARBA00023277"/>
    </source>
</evidence>
<evidence type="ECO:0000256" key="3">
    <source>
        <dbReference type="ARBA" id="ARBA00010418"/>
    </source>
</evidence>
<proteinExistence type="inferred from homology"/>
<keyword evidence="10" id="KW-0624">Polysaccharide degradation</keyword>
<dbReference type="Gene3D" id="2.60.40.1120">
    <property type="entry name" value="Carboxypeptidase-like, regulatory domain"/>
    <property type="match status" value="1"/>
</dbReference>
<keyword evidence="5" id="KW-0964">Secreted</keyword>
<gene>
    <name evidence="14" type="ORF">HII31_06957</name>
</gene>
<sequence length="677" mass="75160">MMMLTTFTTLLTILASPALATQPSNETADRIIFGNSRLNVSLDKTYGLIDILTLDNQNLLGTKNGSTGVGPYLDCYCTPSGAYTPFSSQNNTDYTLFSGTDTTNTPWVGVVQFETYAPTNQTFQQYFFLRGEETGLHTFTRLTYHNLTAPFLRNLQELRTLFRHNTELWTHLSTTDDVYSPLPNYNPAAPALNTTAPPGQVMVQDATWFIPDNVSDPYVESTASYYTKYTFSDSWRDHTVHGLTSTPSSDGDVFGAWLVMANKDTYFGGPTHSDLTVDGYVYDYIVSNHHGDQTPNITDGFERTFGPGFYYFNHGTNGESLQQLRSDAEKVYANAENWSDFYDSIAPHVEGYVPSSDRGTWSGQISLPGEAQNAIAILSASGMDVQDNVFDTSAHQYWSNIAQNGSVTIPKVKAGTYRLTIYATGIFGQFVQDDIIIEPGQITKTSTTWQSGTAGTELWRIGTPDWSSGEYLHGEHPDPTHPLHIPERRIYFAVYDFVNDFPDGVTFHVGNDSIAQDLNYVHWSVFGGSGNSIRTEPYAGNGNVNNWTIIFDTEAEKLEDKTIATFTIQLAGAKTAAGNTDVFNSSQPYSDLPYTVSVNGHDLESWIIPYYQSSSCAVRSAVSCYHLSHKFVFDVAMLNAGRNEFVLSLPWNATDYESALLAESVYVQYDALRLVVK</sequence>
<evidence type="ECO:0000313" key="15">
    <source>
        <dbReference type="Proteomes" id="UP000660729"/>
    </source>
</evidence>
<keyword evidence="8 14" id="KW-0456">Lyase</keyword>
<dbReference type="SUPFAM" id="SSF49785">
    <property type="entry name" value="Galactose-binding domain-like"/>
    <property type="match status" value="1"/>
</dbReference>
<keyword evidence="15" id="KW-1185">Reference proteome</keyword>